<feature type="transmembrane region" description="Helical" evidence="6">
    <location>
        <begin position="155"/>
        <end position="182"/>
    </location>
</feature>
<evidence type="ECO:0000256" key="1">
    <source>
        <dbReference type="ARBA" id="ARBA00004141"/>
    </source>
</evidence>
<dbReference type="GO" id="GO:0005886">
    <property type="term" value="C:plasma membrane"/>
    <property type="evidence" value="ECO:0007669"/>
    <property type="project" value="TreeGrafter"/>
</dbReference>
<evidence type="ECO:0000256" key="4">
    <source>
        <dbReference type="ARBA" id="ARBA00022989"/>
    </source>
</evidence>
<gene>
    <name evidence="7" type="ORF">TPAR_05275</name>
</gene>
<evidence type="ECO:0000256" key="6">
    <source>
        <dbReference type="SAM" id="Phobius"/>
    </source>
</evidence>
<keyword evidence="8" id="KW-1185">Reference proteome</keyword>
<keyword evidence="3 6" id="KW-0812">Transmembrane</keyword>
<organism evidence="7 8">
    <name type="scientific">Tolypocladium paradoxum</name>
    <dbReference type="NCBI Taxonomy" id="94208"/>
    <lineage>
        <taxon>Eukaryota</taxon>
        <taxon>Fungi</taxon>
        <taxon>Dikarya</taxon>
        <taxon>Ascomycota</taxon>
        <taxon>Pezizomycotina</taxon>
        <taxon>Sordariomycetes</taxon>
        <taxon>Hypocreomycetidae</taxon>
        <taxon>Hypocreales</taxon>
        <taxon>Ophiocordycipitaceae</taxon>
        <taxon>Tolypocladium</taxon>
    </lineage>
</organism>
<reference evidence="7 8" key="1">
    <citation type="submission" date="2018-01" db="EMBL/GenBank/DDBJ databases">
        <title>Harnessing the power of phylogenomics to disentangle the directionality and signatures of interkingdom host jumping in the parasitic fungal genus Tolypocladium.</title>
        <authorList>
            <person name="Quandt C.A."/>
            <person name="Patterson W."/>
            <person name="Spatafora J.W."/>
        </authorList>
    </citation>
    <scope>NUCLEOTIDE SEQUENCE [LARGE SCALE GENOMIC DNA]</scope>
    <source>
        <strain evidence="7 8">NRBC 100945</strain>
    </source>
</reference>
<evidence type="ECO:0000256" key="3">
    <source>
        <dbReference type="ARBA" id="ARBA00022692"/>
    </source>
</evidence>
<dbReference type="Proteomes" id="UP000237481">
    <property type="component" value="Unassembled WGS sequence"/>
</dbReference>
<dbReference type="OrthoDB" id="10021397at2759"/>
<protein>
    <submittedName>
        <fullName evidence="7">MFS multidrug transporter, putative</fullName>
    </submittedName>
</protein>
<dbReference type="AlphaFoldDB" id="A0A2S4KWI0"/>
<feature type="transmembrane region" description="Helical" evidence="6">
    <location>
        <begin position="95"/>
        <end position="116"/>
    </location>
</feature>
<dbReference type="PANTHER" id="PTHR23501:SF193">
    <property type="entry name" value="MULTIDRUG TRANSPORTER, PUTATIVE (AFU_ORTHOLOGUE AFUA_8G00940)-RELATED"/>
    <property type="match status" value="1"/>
</dbReference>
<comment type="caution">
    <text evidence="7">The sequence shown here is derived from an EMBL/GenBank/DDBJ whole genome shotgun (WGS) entry which is preliminary data.</text>
</comment>
<evidence type="ECO:0000313" key="7">
    <source>
        <dbReference type="EMBL" id="POR34549.1"/>
    </source>
</evidence>
<dbReference type="EMBL" id="PKSG01000515">
    <property type="protein sequence ID" value="POR34549.1"/>
    <property type="molecule type" value="Genomic_DNA"/>
</dbReference>
<evidence type="ECO:0000256" key="2">
    <source>
        <dbReference type="ARBA" id="ARBA00007520"/>
    </source>
</evidence>
<proteinExistence type="inferred from homology"/>
<dbReference type="PANTHER" id="PTHR23501">
    <property type="entry name" value="MAJOR FACILITATOR SUPERFAMILY"/>
    <property type="match status" value="1"/>
</dbReference>
<keyword evidence="4 6" id="KW-1133">Transmembrane helix</keyword>
<accession>A0A2S4KWI0</accession>
<sequence length="202" mass="21408">MFIIGRAVAGLGSSGLQKGAFTIIAAAAPLEKRPALMGMVMGGYQNWSGGWAFGWRRSDAVHDVVVVRLGFLSELSVFLARLDDNLADLAPAQHVGYYLPFALFSAVVLAVGYGLTTTFSPYTETAKWAIFVGFGRGMGMQIVLIAIQANTAPAFPAMATATLVFCQTFGGAVFLAIANSIFNNVLKHELERLVPGSDAQGL</sequence>
<name>A0A2S4KWI0_9HYPO</name>
<comment type="subcellular location">
    <subcellularLocation>
        <location evidence="1">Membrane</location>
        <topology evidence="1">Multi-pass membrane protein</topology>
    </subcellularLocation>
</comment>
<evidence type="ECO:0000256" key="5">
    <source>
        <dbReference type="ARBA" id="ARBA00023136"/>
    </source>
</evidence>
<evidence type="ECO:0000313" key="8">
    <source>
        <dbReference type="Proteomes" id="UP000237481"/>
    </source>
</evidence>
<comment type="similarity">
    <text evidence="2">Belongs to the major facilitator superfamily. TCR/Tet family.</text>
</comment>
<dbReference type="GO" id="GO:0022857">
    <property type="term" value="F:transmembrane transporter activity"/>
    <property type="evidence" value="ECO:0007669"/>
    <property type="project" value="TreeGrafter"/>
</dbReference>
<feature type="transmembrane region" description="Helical" evidence="6">
    <location>
        <begin position="128"/>
        <end position="149"/>
    </location>
</feature>
<keyword evidence="5 6" id="KW-0472">Membrane</keyword>